<dbReference type="GO" id="GO:0006799">
    <property type="term" value="P:polyphosphate biosynthetic process"/>
    <property type="evidence" value="ECO:0007669"/>
    <property type="project" value="UniProtKB-ARBA"/>
</dbReference>
<proteinExistence type="predicted"/>
<evidence type="ECO:0000259" key="1">
    <source>
        <dbReference type="Pfam" id="PF09359"/>
    </source>
</evidence>
<reference evidence="2 3" key="1">
    <citation type="submission" date="2018-03" db="EMBL/GenBank/DDBJ databases">
        <title>Genomic Encyclopedia of Archaeal and Bacterial Type Strains, Phase II (KMG-II): from individual species to whole genera.</title>
        <authorList>
            <person name="Goeker M."/>
        </authorList>
    </citation>
    <scope>NUCLEOTIDE SEQUENCE [LARGE SCALE GENOMIC DNA]</scope>
    <source>
        <strain evidence="2 3">DSM 28229</strain>
    </source>
</reference>
<accession>A0A315ZIM2</accession>
<dbReference type="CDD" id="cd07750">
    <property type="entry name" value="PolyPPase_VTC_like"/>
    <property type="match status" value="1"/>
</dbReference>
<organism evidence="2 3">
    <name type="scientific">Sediminitomix flava</name>
    <dbReference type="NCBI Taxonomy" id="379075"/>
    <lineage>
        <taxon>Bacteria</taxon>
        <taxon>Pseudomonadati</taxon>
        <taxon>Bacteroidota</taxon>
        <taxon>Cytophagia</taxon>
        <taxon>Cytophagales</taxon>
        <taxon>Flammeovirgaceae</taxon>
        <taxon>Sediminitomix</taxon>
    </lineage>
</organism>
<dbReference type="Gene3D" id="3.20.100.30">
    <property type="entry name" value="VTC, catalytic tunnel domain"/>
    <property type="match status" value="1"/>
</dbReference>
<comment type="caution">
    <text evidence="2">The sequence shown here is derived from an EMBL/GenBank/DDBJ whole genome shotgun (WGS) entry which is preliminary data.</text>
</comment>
<dbReference type="OrthoDB" id="148766at2"/>
<dbReference type="Proteomes" id="UP000245535">
    <property type="component" value="Unassembled WGS sequence"/>
</dbReference>
<feature type="domain" description="VTC" evidence="1">
    <location>
        <begin position="28"/>
        <end position="230"/>
    </location>
</feature>
<name>A0A315ZIM2_SEDFL</name>
<evidence type="ECO:0000313" key="3">
    <source>
        <dbReference type="Proteomes" id="UP000245535"/>
    </source>
</evidence>
<gene>
    <name evidence="2" type="ORF">BC781_1011466</name>
</gene>
<sequence>MVLPTYSHLINQYESISLEEIQAVKLMNRVDQKFLLTARQLTELLRLLSEDYYVMEIENKRLLQYQTHYFDTKEDAMYQNHQRGKLNRFKIRHRTYVDSEVAFLELKFKNNKGRTEKIRIPSATAHGDFSKKESYYLANHSPYKAHELSLKLKNNFQRITLANKDFTERCTIDVELNFTNTLGTESLGGLSIVEVKTDQQNQKAIILNALKKLGIRPSRFSKYCIGRALLEPHLKANRFKRRILKLNTLL</sequence>
<dbReference type="EMBL" id="QGDO01000001">
    <property type="protein sequence ID" value="PWJ45063.1"/>
    <property type="molecule type" value="Genomic_DNA"/>
</dbReference>
<dbReference type="Pfam" id="PF09359">
    <property type="entry name" value="VTC"/>
    <property type="match status" value="1"/>
</dbReference>
<dbReference type="AlphaFoldDB" id="A0A315ZIM2"/>
<keyword evidence="3" id="KW-1185">Reference proteome</keyword>
<evidence type="ECO:0000313" key="2">
    <source>
        <dbReference type="EMBL" id="PWJ45063.1"/>
    </source>
</evidence>
<protein>
    <submittedName>
        <fullName evidence="2">VTC domain-containing protein</fullName>
    </submittedName>
</protein>
<dbReference type="InterPro" id="IPR042267">
    <property type="entry name" value="VTC_sf"/>
</dbReference>
<dbReference type="InterPro" id="IPR018966">
    <property type="entry name" value="VTC_domain"/>
</dbReference>
<dbReference type="RefSeq" id="WP_109616518.1">
    <property type="nucleotide sequence ID" value="NZ_QGDO01000001.1"/>
</dbReference>